<evidence type="ECO:0000313" key="3">
    <source>
        <dbReference type="Proteomes" id="UP001219525"/>
    </source>
</evidence>
<gene>
    <name evidence="2" type="ORF">GGX14DRAFT_594740</name>
</gene>
<dbReference type="Proteomes" id="UP001219525">
    <property type="component" value="Unassembled WGS sequence"/>
</dbReference>
<name>A0AAD6VNJ6_9AGAR</name>
<reference evidence="2" key="1">
    <citation type="submission" date="2023-03" db="EMBL/GenBank/DDBJ databases">
        <title>Massive genome expansion in bonnet fungi (Mycena s.s.) driven by repeated elements and novel gene families across ecological guilds.</title>
        <authorList>
            <consortium name="Lawrence Berkeley National Laboratory"/>
            <person name="Harder C.B."/>
            <person name="Miyauchi S."/>
            <person name="Viragh M."/>
            <person name="Kuo A."/>
            <person name="Thoen E."/>
            <person name="Andreopoulos B."/>
            <person name="Lu D."/>
            <person name="Skrede I."/>
            <person name="Drula E."/>
            <person name="Henrissat B."/>
            <person name="Morin E."/>
            <person name="Kohler A."/>
            <person name="Barry K."/>
            <person name="LaButti K."/>
            <person name="Morin E."/>
            <person name="Salamov A."/>
            <person name="Lipzen A."/>
            <person name="Mereny Z."/>
            <person name="Hegedus B."/>
            <person name="Baldrian P."/>
            <person name="Stursova M."/>
            <person name="Weitz H."/>
            <person name="Taylor A."/>
            <person name="Grigoriev I.V."/>
            <person name="Nagy L.G."/>
            <person name="Martin F."/>
            <person name="Kauserud H."/>
        </authorList>
    </citation>
    <scope>NUCLEOTIDE SEQUENCE</scope>
    <source>
        <strain evidence="2">9144</strain>
    </source>
</reference>
<organism evidence="2 3">
    <name type="scientific">Mycena pura</name>
    <dbReference type="NCBI Taxonomy" id="153505"/>
    <lineage>
        <taxon>Eukaryota</taxon>
        <taxon>Fungi</taxon>
        <taxon>Dikarya</taxon>
        <taxon>Basidiomycota</taxon>
        <taxon>Agaricomycotina</taxon>
        <taxon>Agaricomycetes</taxon>
        <taxon>Agaricomycetidae</taxon>
        <taxon>Agaricales</taxon>
        <taxon>Marasmiineae</taxon>
        <taxon>Mycenaceae</taxon>
        <taxon>Mycena</taxon>
    </lineage>
</organism>
<sequence length="342" mass="37904">MNHMVPQSPGWSPRRPSGRFLGARRCPSTPQEWKGSKHNPSPSTSLSSSDEALVNNISYAFLWQRMVQPLNTVFPRVSHVTGSWPELAPEAAYGRVVVGHAENLTMESRTLKLVNQVMDVISGPRPQILYSPLWEYGTLVHVARSDLATVKTTSPARLFSYGQALDCFGTGWPVLQTKTKPSFSEPGFNIEPIFSTIDTCIWILNIYDPCHNLNLFLKDLGQLFNALAAERERQGIKTAMKSASETRFGSTFIQTVAVQLCMPALGICVRTGAIKFATAATKRLIPYLMPGPVHYGFLAQLDLMVKLFKAGANGITTLEGQNRTCADVFYVWVTIAWHLETP</sequence>
<keyword evidence="3" id="KW-1185">Reference proteome</keyword>
<feature type="compositionally biased region" description="Low complexity" evidence="1">
    <location>
        <begin position="40"/>
        <end position="49"/>
    </location>
</feature>
<dbReference type="EMBL" id="JARJCW010000012">
    <property type="protein sequence ID" value="KAJ7218394.1"/>
    <property type="molecule type" value="Genomic_DNA"/>
</dbReference>
<evidence type="ECO:0000256" key="1">
    <source>
        <dbReference type="SAM" id="MobiDB-lite"/>
    </source>
</evidence>
<dbReference type="AlphaFoldDB" id="A0AAD6VNJ6"/>
<protein>
    <submittedName>
        <fullName evidence="2">Uncharacterized protein</fullName>
    </submittedName>
</protein>
<feature type="region of interest" description="Disordered" evidence="1">
    <location>
        <begin position="1"/>
        <end position="49"/>
    </location>
</feature>
<proteinExistence type="predicted"/>
<comment type="caution">
    <text evidence="2">The sequence shown here is derived from an EMBL/GenBank/DDBJ whole genome shotgun (WGS) entry which is preliminary data.</text>
</comment>
<evidence type="ECO:0000313" key="2">
    <source>
        <dbReference type="EMBL" id="KAJ7218394.1"/>
    </source>
</evidence>
<accession>A0AAD6VNJ6</accession>